<gene>
    <name evidence="2" type="ORF">CKQ80_23695</name>
</gene>
<reference evidence="2 3" key="1">
    <citation type="submission" date="2017-08" db="EMBL/GenBank/DDBJ databases">
        <title>Draft Genome Sequence of Pseudomonas moraviensis TYU6, isolated from Taxus cuspidata by using PacBio Single-Molecule Real-Time Technology.</title>
        <authorList>
            <person name="Baek K.-H."/>
            <person name="Mishra A.K."/>
        </authorList>
    </citation>
    <scope>NUCLEOTIDE SEQUENCE [LARGE SCALE GENOMIC DNA]</scope>
    <source>
        <strain evidence="2 3">TYU6</strain>
    </source>
</reference>
<accession>A0A2A2PRZ5</accession>
<feature type="domain" description="HNH nuclease" evidence="1">
    <location>
        <begin position="55"/>
        <end position="96"/>
    </location>
</feature>
<evidence type="ECO:0000313" key="3">
    <source>
        <dbReference type="Proteomes" id="UP000217830"/>
    </source>
</evidence>
<organism evidence="2 3">
    <name type="scientific">Pseudomonas moraviensis</name>
    <dbReference type="NCBI Taxonomy" id="321662"/>
    <lineage>
        <taxon>Bacteria</taxon>
        <taxon>Pseudomonadati</taxon>
        <taxon>Pseudomonadota</taxon>
        <taxon>Gammaproteobacteria</taxon>
        <taxon>Pseudomonadales</taxon>
        <taxon>Pseudomonadaceae</taxon>
        <taxon>Pseudomonas</taxon>
    </lineage>
</organism>
<dbReference type="Gene3D" id="3.90.75.20">
    <property type="match status" value="1"/>
</dbReference>
<dbReference type="EMBL" id="NRST01000001">
    <property type="protein sequence ID" value="PAW58183.1"/>
    <property type="molecule type" value="Genomic_DNA"/>
</dbReference>
<dbReference type="RefSeq" id="WP_095668762.1">
    <property type="nucleotide sequence ID" value="NZ_NRSS01000003.1"/>
</dbReference>
<sequence>MEITQARLKELFIYDPETGHFTRRVKVSNQHAGTIAGGSNNSGYVMLRIDGKRCMAHRAAWLYMTGEWPVNEIDHINRNGFDNRFANLRDVTHLANLHNRSSGKAEAAEPHVYWDGRKGGRWWGCFTFCGKSHYTGSSRDKATAQKMLQDKVTAFYTALPPGQSPS</sequence>
<name>A0A2A2PRZ5_9PSED</name>
<dbReference type="InterPro" id="IPR044925">
    <property type="entry name" value="His-Me_finger_sf"/>
</dbReference>
<dbReference type="InterPro" id="IPR003615">
    <property type="entry name" value="HNH_nuc"/>
</dbReference>
<protein>
    <recommendedName>
        <fullName evidence="1">HNH nuclease domain-containing protein</fullName>
    </recommendedName>
</protein>
<evidence type="ECO:0000259" key="1">
    <source>
        <dbReference type="Pfam" id="PF13392"/>
    </source>
</evidence>
<evidence type="ECO:0000313" key="2">
    <source>
        <dbReference type="EMBL" id="PAW58183.1"/>
    </source>
</evidence>
<dbReference type="AlphaFoldDB" id="A0A2A2PRZ5"/>
<keyword evidence="3" id="KW-1185">Reference proteome</keyword>
<dbReference type="Pfam" id="PF13392">
    <property type="entry name" value="HNH_3"/>
    <property type="match status" value="1"/>
</dbReference>
<comment type="caution">
    <text evidence="2">The sequence shown here is derived from an EMBL/GenBank/DDBJ whole genome shotgun (WGS) entry which is preliminary data.</text>
</comment>
<proteinExistence type="predicted"/>
<dbReference type="Proteomes" id="UP000217830">
    <property type="component" value="Unassembled WGS sequence"/>
</dbReference>
<dbReference type="SUPFAM" id="SSF54060">
    <property type="entry name" value="His-Me finger endonucleases"/>
    <property type="match status" value="1"/>
</dbReference>